<organism evidence="1 2">
    <name type="scientific">Caligus rogercresseyi</name>
    <name type="common">Sea louse</name>
    <dbReference type="NCBI Taxonomy" id="217165"/>
    <lineage>
        <taxon>Eukaryota</taxon>
        <taxon>Metazoa</taxon>
        <taxon>Ecdysozoa</taxon>
        <taxon>Arthropoda</taxon>
        <taxon>Crustacea</taxon>
        <taxon>Multicrustacea</taxon>
        <taxon>Hexanauplia</taxon>
        <taxon>Copepoda</taxon>
        <taxon>Siphonostomatoida</taxon>
        <taxon>Caligidae</taxon>
        <taxon>Caligus</taxon>
    </lineage>
</organism>
<dbReference type="OrthoDB" id="5806726at2759"/>
<name>A0A7T8GRT9_CALRO</name>
<accession>A0A7T8GRT9</accession>
<evidence type="ECO:0000313" key="2">
    <source>
        <dbReference type="Proteomes" id="UP000595437"/>
    </source>
</evidence>
<protein>
    <recommendedName>
        <fullName evidence="3">Ankyrin repeat domain-containing protein 11</fullName>
    </recommendedName>
</protein>
<reference evidence="2" key="1">
    <citation type="submission" date="2021-01" db="EMBL/GenBank/DDBJ databases">
        <title>Caligus Genome Assembly.</title>
        <authorList>
            <person name="Gallardo-Escarate C."/>
        </authorList>
    </citation>
    <scope>NUCLEOTIDE SEQUENCE [LARGE SCALE GENOMIC DNA]</scope>
</reference>
<sequence length="98" mass="11787">SSPYSLCTILRDEEIYTPIDPQQEEKNRDIRSRYNGRLFLSWLQDVDDKWERIKEQMVLRHHNEAESLNAVQKMDWEWKLKEISDNPSSALNDSIKHK</sequence>
<gene>
    <name evidence="1" type="ORF">FKW44_021421</name>
</gene>
<dbReference type="InterPro" id="IPR053210">
    <property type="entry name" value="ANKRD12"/>
</dbReference>
<dbReference type="AlphaFoldDB" id="A0A7T8GRT9"/>
<dbReference type="PANTHER" id="PTHR24149:SF14">
    <property type="entry name" value="ANKYRIN REPEAT DOMAIN 12"/>
    <property type="match status" value="1"/>
</dbReference>
<evidence type="ECO:0000313" key="1">
    <source>
        <dbReference type="EMBL" id="QQP36351.1"/>
    </source>
</evidence>
<keyword evidence="2" id="KW-1185">Reference proteome</keyword>
<dbReference type="PANTHER" id="PTHR24149">
    <property type="entry name" value="ANKYRIN REPEAT DOMAIN-CONTAINING PROTEIN 12"/>
    <property type="match status" value="1"/>
</dbReference>
<dbReference type="Proteomes" id="UP000595437">
    <property type="component" value="Chromosome 15"/>
</dbReference>
<feature type="non-terminal residue" evidence="1">
    <location>
        <position position="1"/>
    </location>
</feature>
<dbReference type="EMBL" id="CP045904">
    <property type="protein sequence ID" value="QQP36351.1"/>
    <property type="molecule type" value="Genomic_DNA"/>
</dbReference>
<proteinExistence type="predicted"/>
<evidence type="ECO:0008006" key="3">
    <source>
        <dbReference type="Google" id="ProtNLM"/>
    </source>
</evidence>
<dbReference type="GO" id="GO:0005654">
    <property type="term" value="C:nucleoplasm"/>
    <property type="evidence" value="ECO:0007669"/>
    <property type="project" value="TreeGrafter"/>
</dbReference>